<evidence type="ECO:0000256" key="5">
    <source>
        <dbReference type="ARBA" id="ARBA00038063"/>
    </source>
</evidence>
<keyword evidence="3 7" id="KW-0378">Hydrolase</keyword>
<comment type="caution">
    <text evidence="7">The sequence shown here is derived from an EMBL/GenBank/DDBJ whole genome shotgun (WGS) entry which is preliminary data.</text>
</comment>
<evidence type="ECO:0000256" key="3">
    <source>
        <dbReference type="ARBA" id="ARBA00022801"/>
    </source>
</evidence>
<evidence type="ECO:0000313" key="7">
    <source>
        <dbReference type="EMBL" id="MBK8573175.1"/>
    </source>
</evidence>
<evidence type="ECO:0000256" key="6">
    <source>
        <dbReference type="ARBA" id="ARBA00050038"/>
    </source>
</evidence>
<evidence type="ECO:0000256" key="2">
    <source>
        <dbReference type="ARBA" id="ARBA00022555"/>
    </source>
</evidence>
<evidence type="ECO:0000313" key="8">
    <source>
        <dbReference type="Proteomes" id="UP000709959"/>
    </source>
</evidence>
<reference evidence="7 8" key="1">
    <citation type="submission" date="2020-10" db="EMBL/GenBank/DDBJ databases">
        <title>Connecting structure to function with the recovery of over 1000 high-quality activated sludge metagenome-assembled genomes encoding full-length rRNA genes using long-read sequencing.</title>
        <authorList>
            <person name="Singleton C.M."/>
            <person name="Petriglieri F."/>
            <person name="Kristensen J.M."/>
            <person name="Kirkegaard R.H."/>
            <person name="Michaelsen T.Y."/>
            <person name="Andersen M.H."/>
            <person name="Karst S.M."/>
            <person name="Dueholm M.S."/>
            <person name="Nielsen P.H."/>
            <person name="Albertsen M."/>
        </authorList>
    </citation>
    <scope>NUCLEOTIDE SEQUENCE [LARGE SCALE GENOMIC DNA]</scope>
    <source>
        <strain evidence="7">OdNE_18-Q3-R46-58_MAXAC.008</strain>
    </source>
</reference>
<evidence type="ECO:0000256" key="4">
    <source>
        <dbReference type="ARBA" id="ARBA00022884"/>
    </source>
</evidence>
<dbReference type="Pfam" id="PF01195">
    <property type="entry name" value="Pept_tRNA_hydro"/>
    <property type="match status" value="1"/>
</dbReference>
<dbReference type="PANTHER" id="PTHR17224">
    <property type="entry name" value="PEPTIDYL-TRNA HYDROLASE"/>
    <property type="match status" value="1"/>
</dbReference>
<dbReference type="InterPro" id="IPR036416">
    <property type="entry name" value="Pept_tRNA_hydro_sf"/>
</dbReference>
<dbReference type="InterPro" id="IPR018171">
    <property type="entry name" value="Pept_tRNA_hydro_CS"/>
</dbReference>
<dbReference type="EMBL" id="JADKCH010000012">
    <property type="protein sequence ID" value="MBK8573175.1"/>
    <property type="molecule type" value="Genomic_DNA"/>
</dbReference>
<name>A0A936F3T4_9BACT</name>
<dbReference type="PROSITE" id="PS01196">
    <property type="entry name" value="PEPT_TRNA_HYDROL_2"/>
    <property type="match status" value="1"/>
</dbReference>
<keyword evidence="2" id="KW-0820">tRNA-binding</keyword>
<comment type="similarity">
    <text evidence="5">Belongs to the PTH family.</text>
</comment>
<dbReference type="SUPFAM" id="SSF53178">
    <property type="entry name" value="Peptidyl-tRNA hydrolase-like"/>
    <property type="match status" value="1"/>
</dbReference>
<protein>
    <recommendedName>
        <fullName evidence="6">Peptidyl-tRNA hydrolase</fullName>
        <ecNumber evidence="1">3.1.1.29</ecNumber>
    </recommendedName>
</protein>
<accession>A0A936F3T4</accession>
<dbReference type="NCBIfam" id="TIGR00447">
    <property type="entry name" value="pth"/>
    <property type="match status" value="1"/>
</dbReference>
<dbReference type="Proteomes" id="UP000709959">
    <property type="component" value="Unassembled WGS sequence"/>
</dbReference>
<dbReference type="PANTHER" id="PTHR17224:SF1">
    <property type="entry name" value="PEPTIDYL-TRNA HYDROLASE"/>
    <property type="match status" value="1"/>
</dbReference>
<sequence>MWTLVPLGNPGPEYQDTRHNLGRLLLQRWLADRDLAPSPSKRFPSGTLYPLTDRLQALVPSTYMNLSGEACAQAAAAGIYPRRLVLLYDDKDLPLGTGRFRLDGSDGGHNGLRSVFQCLETSDIGRLRLGIGPFERPLVDWVLGHWTDPEWKRIDALDQPFARFLELLGGAEDLHSLPNLVNPATFWNPSVIPEERSGEV</sequence>
<dbReference type="EC" id="3.1.1.29" evidence="1"/>
<keyword evidence="4" id="KW-0694">RNA-binding</keyword>
<dbReference type="AlphaFoldDB" id="A0A936F3T4"/>
<organism evidence="7 8">
    <name type="scientific">Candidatus Geothrix odensensis</name>
    <dbReference type="NCBI Taxonomy" id="2954440"/>
    <lineage>
        <taxon>Bacteria</taxon>
        <taxon>Pseudomonadati</taxon>
        <taxon>Acidobacteriota</taxon>
        <taxon>Holophagae</taxon>
        <taxon>Holophagales</taxon>
        <taxon>Holophagaceae</taxon>
        <taxon>Geothrix</taxon>
    </lineage>
</organism>
<dbReference type="InterPro" id="IPR001328">
    <property type="entry name" value="Pept_tRNA_hydro"/>
</dbReference>
<dbReference type="GO" id="GO:0000049">
    <property type="term" value="F:tRNA binding"/>
    <property type="evidence" value="ECO:0007669"/>
    <property type="project" value="UniProtKB-KW"/>
</dbReference>
<gene>
    <name evidence="7" type="ORF">IPN91_11120</name>
</gene>
<dbReference type="GO" id="GO:0004045">
    <property type="term" value="F:peptidyl-tRNA hydrolase activity"/>
    <property type="evidence" value="ECO:0007669"/>
    <property type="project" value="UniProtKB-EC"/>
</dbReference>
<dbReference type="Gene3D" id="3.40.50.1470">
    <property type="entry name" value="Peptidyl-tRNA hydrolase"/>
    <property type="match status" value="1"/>
</dbReference>
<evidence type="ECO:0000256" key="1">
    <source>
        <dbReference type="ARBA" id="ARBA00013260"/>
    </source>
</evidence>
<proteinExistence type="inferred from homology"/>